<protein>
    <submittedName>
        <fullName evidence="1">Uncharacterized protein</fullName>
    </submittedName>
</protein>
<keyword evidence="2" id="KW-1185">Reference proteome</keyword>
<name>A0A8H5R3B7_9HYPO</name>
<sequence>MRLLTKRDWMNNPTKNEIVVTEEVSQLVISGGPMEELGDNIEDLALEIKDTQPEMALQVKATSESLFLYNRFIRDMDHWFLDEQLYTAFNVDGQENNLSIMPEFTNLVKHSGGGRSSR</sequence>
<dbReference type="Proteomes" id="UP000530670">
    <property type="component" value="Unassembled WGS sequence"/>
</dbReference>
<comment type="caution">
    <text evidence="1">The sequence shown here is derived from an EMBL/GenBank/DDBJ whole genome shotgun (WGS) entry which is preliminary data.</text>
</comment>
<organism evidence="1 2">
    <name type="scientific">Fusarium tjaetaba</name>
    <dbReference type="NCBI Taxonomy" id="1567544"/>
    <lineage>
        <taxon>Eukaryota</taxon>
        <taxon>Fungi</taxon>
        <taxon>Dikarya</taxon>
        <taxon>Ascomycota</taxon>
        <taxon>Pezizomycotina</taxon>
        <taxon>Sordariomycetes</taxon>
        <taxon>Hypocreomycetidae</taxon>
        <taxon>Hypocreales</taxon>
        <taxon>Nectriaceae</taxon>
        <taxon>Fusarium</taxon>
        <taxon>Fusarium fujikuroi species complex</taxon>
    </lineage>
</organism>
<accession>A0A8H5R3B7</accession>
<reference evidence="1 2" key="1">
    <citation type="submission" date="2020-05" db="EMBL/GenBank/DDBJ databases">
        <title>Identification and distribution of gene clusters putatively required for synthesis of sphingolipid metabolism inhibitors in phylogenetically diverse species of the filamentous fungus Fusarium.</title>
        <authorList>
            <person name="Kim H.-S."/>
            <person name="Busman M."/>
            <person name="Brown D.W."/>
            <person name="Divon H."/>
            <person name="Uhlig S."/>
            <person name="Proctor R.H."/>
        </authorList>
    </citation>
    <scope>NUCLEOTIDE SEQUENCE [LARGE SCALE GENOMIC DNA]</scope>
    <source>
        <strain evidence="1 2">NRRL 66243</strain>
    </source>
</reference>
<proteinExistence type="predicted"/>
<gene>
    <name evidence="1" type="ORF">FTJAE_9281</name>
</gene>
<dbReference type="EMBL" id="JAAQRI010000211">
    <property type="protein sequence ID" value="KAF5627326.1"/>
    <property type="molecule type" value="Genomic_DNA"/>
</dbReference>
<dbReference type="GeneID" id="59308456"/>
<evidence type="ECO:0000313" key="2">
    <source>
        <dbReference type="Proteomes" id="UP000530670"/>
    </source>
</evidence>
<dbReference type="AlphaFoldDB" id="A0A8H5R3B7"/>
<evidence type="ECO:0000313" key="1">
    <source>
        <dbReference type="EMBL" id="KAF5627326.1"/>
    </source>
</evidence>
<dbReference type="RefSeq" id="XP_037203648.1">
    <property type="nucleotide sequence ID" value="XM_037356186.1"/>
</dbReference>
<dbReference type="OrthoDB" id="5096899at2759"/>